<proteinExistence type="predicted"/>
<reference evidence="1 2" key="1">
    <citation type="submission" date="2024-01" db="EMBL/GenBank/DDBJ databases">
        <title>The genomes of 5 underutilized Papilionoideae crops provide insights into root nodulation and disease resistanc.</title>
        <authorList>
            <person name="Jiang F."/>
        </authorList>
    </citation>
    <scope>NUCLEOTIDE SEQUENCE [LARGE SCALE GENOMIC DNA]</scope>
    <source>
        <strain evidence="1">JINMINGXINNONG_FW02</strain>
        <tissue evidence="1">Leaves</tissue>
    </source>
</reference>
<keyword evidence="2" id="KW-1185">Reference proteome</keyword>
<name>A0AAN9QHV3_PHACN</name>
<evidence type="ECO:0000313" key="2">
    <source>
        <dbReference type="Proteomes" id="UP001374584"/>
    </source>
</evidence>
<protein>
    <submittedName>
        <fullName evidence="1">Uncharacterized protein</fullName>
    </submittedName>
</protein>
<evidence type="ECO:0000313" key="1">
    <source>
        <dbReference type="EMBL" id="KAK7335989.1"/>
    </source>
</evidence>
<dbReference type="Proteomes" id="UP001374584">
    <property type="component" value="Unassembled WGS sequence"/>
</dbReference>
<dbReference type="EMBL" id="JAYMYR010000010">
    <property type="protein sequence ID" value="KAK7335989.1"/>
    <property type="molecule type" value="Genomic_DNA"/>
</dbReference>
<comment type="caution">
    <text evidence="1">The sequence shown here is derived from an EMBL/GenBank/DDBJ whole genome shotgun (WGS) entry which is preliminary data.</text>
</comment>
<sequence>MTDAYVLFNVYFQFYEHQFCLSLRLDSEILWNFAHTKCRIELVFLLPMDNDLLVIFPWFIGSLNSRAVDDPKRGQHL</sequence>
<dbReference type="AlphaFoldDB" id="A0AAN9QHV3"/>
<organism evidence="1 2">
    <name type="scientific">Phaseolus coccineus</name>
    <name type="common">Scarlet runner bean</name>
    <name type="synonym">Phaseolus multiflorus</name>
    <dbReference type="NCBI Taxonomy" id="3886"/>
    <lineage>
        <taxon>Eukaryota</taxon>
        <taxon>Viridiplantae</taxon>
        <taxon>Streptophyta</taxon>
        <taxon>Embryophyta</taxon>
        <taxon>Tracheophyta</taxon>
        <taxon>Spermatophyta</taxon>
        <taxon>Magnoliopsida</taxon>
        <taxon>eudicotyledons</taxon>
        <taxon>Gunneridae</taxon>
        <taxon>Pentapetalae</taxon>
        <taxon>rosids</taxon>
        <taxon>fabids</taxon>
        <taxon>Fabales</taxon>
        <taxon>Fabaceae</taxon>
        <taxon>Papilionoideae</taxon>
        <taxon>50 kb inversion clade</taxon>
        <taxon>NPAAA clade</taxon>
        <taxon>indigoferoid/millettioid clade</taxon>
        <taxon>Phaseoleae</taxon>
        <taxon>Phaseolus</taxon>
    </lineage>
</organism>
<accession>A0AAN9QHV3</accession>
<gene>
    <name evidence="1" type="ORF">VNO80_28172</name>
</gene>